<feature type="compositionally biased region" description="Basic residues" evidence="1">
    <location>
        <begin position="321"/>
        <end position="336"/>
    </location>
</feature>
<dbReference type="GO" id="GO:0005634">
    <property type="term" value="C:nucleus"/>
    <property type="evidence" value="ECO:0007669"/>
    <property type="project" value="TreeGrafter"/>
</dbReference>
<evidence type="ECO:0000313" key="2">
    <source>
        <dbReference type="EMBL" id="EME26488.1"/>
    </source>
</evidence>
<sequence>MYNGIGLPTPRGSGTNGYVQRNVANVSLHGPSRRIGYQVANKTVDETLERESVVRKPDPDILEHERCRKAVVLSLELEEKLRNENILNEEQIKELVSKVRTQLMNQSQVDLAVDKGESINHLLQNIAEEAQKWKKASLKESKDKRRGLQVGFAREEPTLGLQLESRPTFRDYDTHRKSLAKEKENLKLKYALGLDDDYQPGDVFRNSRTEEEPVTQQTPIRPFMNQEELKLANEVEEEHYSPALNTMKEEGELRGEDEVAFVSPSRNSIKANKDIETDSKERRKEVESHRRRRRHHSTSRRKRSSSRDRRRHQTSSDEDRRRKRRHRHSSRRESHK</sequence>
<dbReference type="PANTHER" id="PTHR36562">
    <property type="entry name" value="SERINE/ARGININE REPETITIVE MATRIX 2"/>
    <property type="match status" value="1"/>
</dbReference>
<dbReference type="eggNOG" id="KOG1869">
    <property type="taxonomic scope" value="Eukaryota"/>
</dbReference>
<feature type="compositionally biased region" description="Basic residues" evidence="1">
    <location>
        <begin position="289"/>
        <end position="313"/>
    </location>
</feature>
<dbReference type="EMBL" id="KB454548">
    <property type="protein sequence ID" value="EME26488.1"/>
    <property type="molecule type" value="Genomic_DNA"/>
</dbReference>
<dbReference type="OrthoDB" id="10267305at2759"/>
<dbReference type="Gramene" id="EME26488">
    <property type="protein sequence ID" value="EME26488"/>
    <property type="gene ID" value="Gasu_58910"/>
</dbReference>
<feature type="region of interest" description="Disordered" evidence="1">
    <location>
        <begin position="248"/>
        <end position="336"/>
    </location>
</feature>
<proteinExistence type="predicted"/>
<dbReference type="KEGG" id="gsl:Gasu_58910"/>
<dbReference type="AlphaFoldDB" id="M2XS48"/>
<evidence type="ECO:0000313" key="3">
    <source>
        <dbReference type="Proteomes" id="UP000030680"/>
    </source>
</evidence>
<gene>
    <name evidence="2" type="ORF">Gasu_58910</name>
</gene>
<dbReference type="STRING" id="130081.M2XS48"/>
<protein>
    <recommendedName>
        <fullName evidence="4">CWF21 domain-containing protein</fullName>
    </recommendedName>
</protein>
<dbReference type="RefSeq" id="XP_005703008.1">
    <property type="nucleotide sequence ID" value="XM_005702951.1"/>
</dbReference>
<evidence type="ECO:0008006" key="4">
    <source>
        <dbReference type="Google" id="ProtNLM"/>
    </source>
</evidence>
<feature type="compositionally biased region" description="Basic and acidic residues" evidence="1">
    <location>
        <begin position="248"/>
        <end position="257"/>
    </location>
</feature>
<dbReference type="OMA" id="HDSKHNS"/>
<dbReference type="GeneID" id="17085458"/>
<evidence type="ECO:0000256" key="1">
    <source>
        <dbReference type="SAM" id="MobiDB-lite"/>
    </source>
</evidence>
<name>M2XS48_GALSU</name>
<organism evidence="2 3">
    <name type="scientific">Galdieria sulphuraria</name>
    <name type="common">Red alga</name>
    <dbReference type="NCBI Taxonomy" id="130081"/>
    <lineage>
        <taxon>Eukaryota</taxon>
        <taxon>Rhodophyta</taxon>
        <taxon>Bangiophyceae</taxon>
        <taxon>Galdieriales</taxon>
        <taxon>Galdieriaceae</taxon>
        <taxon>Galdieria</taxon>
    </lineage>
</organism>
<keyword evidence="3" id="KW-1185">Reference proteome</keyword>
<dbReference type="CDD" id="cd21372">
    <property type="entry name" value="cwf21_CWC21-like"/>
    <property type="match status" value="1"/>
</dbReference>
<dbReference type="InterPro" id="IPR051372">
    <property type="entry name" value="CWC21"/>
</dbReference>
<feature type="compositionally biased region" description="Basic and acidic residues" evidence="1">
    <location>
        <begin position="271"/>
        <end position="288"/>
    </location>
</feature>
<dbReference type="Proteomes" id="UP000030680">
    <property type="component" value="Unassembled WGS sequence"/>
</dbReference>
<reference evidence="3" key="1">
    <citation type="journal article" date="2013" name="Science">
        <title>Gene transfer from bacteria and archaea facilitated evolution of an extremophilic eukaryote.</title>
        <authorList>
            <person name="Schonknecht G."/>
            <person name="Chen W.H."/>
            <person name="Ternes C.M."/>
            <person name="Barbier G.G."/>
            <person name="Shrestha R.P."/>
            <person name="Stanke M."/>
            <person name="Brautigam A."/>
            <person name="Baker B.J."/>
            <person name="Banfield J.F."/>
            <person name="Garavito R.M."/>
            <person name="Carr K."/>
            <person name="Wilkerson C."/>
            <person name="Rensing S.A."/>
            <person name="Gagneul D."/>
            <person name="Dickenson N.E."/>
            <person name="Oesterhelt C."/>
            <person name="Lercher M.J."/>
            <person name="Weber A.P."/>
        </authorList>
    </citation>
    <scope>NUCLEOTIDE SEQUENCE [LARGE SCALE GENOMIC DNA]</scope>
    <source>
        <strain evidence="3">074W</strain>
    </source>
</reference>
<accession>M2XS48</accession>
<dbReference type="PANTHER" id="PTHR36562:SF5">
    <property type="entry name" value="SERINE_ARGININE REPETITIVE MATRIX 2"/>
    <property type="match status" value="1"/>
</dbReference>